<protein>
    <recommendedName>
        <fullName evidence="2">DUF7896 domain-containing protein</fullName>
    </recommendedName>
</protein>
<gene>
    <name evidence="3" type="ORF">EPUL_006349</name>
</gene>
<reference evidence="3 4" key="1">
    <citation type="submission" date="2017-10" db="EMBL/GenBank/DDBJ databases">
        <title>Development of genomic resources for the powdery mildew, Erysiphe pulchra.</title>
        <authorList>
            <person name="Wadl P.A."/>
            <person name="Mack B.M."/>
            <person name="Moore G."/>
            <person name="Beltz S.B."/>
        </authorList>
    </citation>
    <scope>NUCLEOTIDE SEQUENCE [LARGE SCALE GENOMIC DNA]</scope>
    <source>
        <strain evidence="3">Cflorida</strain>
    </source>
</reference>
<comment type="caution">
    <text evidence="3">The sequence shown here is derived from an EMBL/GenBank/DDBJ whole genome shotgun (WGS) entry which is preliminary data.</text>
</comment>
<dbReference type="EMBL" id="PEDP01000610">
    <property type="protein sequence ID" value="POS85418.1"/>
    <property type="molecule type" value="Genomic_DNA"/>
</dbReference>
<dbReference type="Proteomes" id="UP000237438">
    <property type="component" value="Unassembled WGS sequence"/>
</dbReference>
<feature type="domain" description="DUF7896" evidence="2">
    <location>
        <begin position="422"/>
        <end position="508"/>
    </location>
</feature>
<dbReference type="STRING" id="225359.A0A2S4PTP5"/>
<feature type="region of interest" description="Disordered" evidence="1">
    <location>
        <begin position="470"/>
        <end position="497"/>
    </location>
</feature>
<keyword evidence="4" id="KW-1185">Reference proteome</keyword>
<dbReference type="PANTHER" id="PTHR42031:SF1">
    <property type="entry name" value="KEY LIME PATHOGENICITY PROTEIN"/>
    <property type="match status" value="1"/>
</dbReference>
<feature type="region of interest" description="Disordered" evidence="1">
    <location>
        <begin position="1"/>
        <end position="20"/>
    </location>
</feature>
<name>A0A2S4PTP5_9PEZI</name>
<dbReference type="InterPro" id="IPR057218">
    <property type="entry name" value="DUF7896"/>
</dbReference>
<accession>A0A2S4PTP5</accession>
<evidence type="ECO:0000256" key="1">
    <source>
        <dbReference type="SAM" id="MobiDB-lite"/>
    </source>
</evidence>
<feature type="region of interest" description="Disordered" evidence="1">
    <location>
        <begin position="306"/>
        <end position="387"/>
    </location>
</feature>
<evidence type="ECO:0000313" key="4">
    <source>
        <dbReference type="Proteomes" id="UP000237438"/>
    </source>
</evidence>
<feature type="compositionally biased region" description="Low complexity" evidence="1">
    <location>
        <begin position="306"/>
        <end position="317"/>
    </location>
</feature>
<evidence type="ECO:0000313" key="3">
    <source>
        <dbReference type="EMBL" id="POS85418.1"/>
    </source>
</evidence>
<dbReference type="Pfam" id="PF25438">
    <property type="entry name" value="DUF7896"/>
    <property type="match status" value="1"/>
</dbReference>
<sequence>MALSPELEEGPKILPKKRGRQRNIYHLHLRRASNNNLLHQSPINKQHRRVSSHVPQSQLSRELALANWSSMDSSGMRRCFSEFYKSEPISQVDSENDTPQISTNDHLSLPETMPPPLYTDSQQNISEPIDMSFSDIENFNNYSLTEQTTSIPFFKSDHSTGLNQVTGMEDPIDFISRQNERPGSPSVMIMISPLTHQFNHAPSSFSLATSSLSATGSCTPASSLSVNGSCTPATTMTSVTSMSRQSSVCSGVPEREDMVRFNPIAISENQLSRDHLWGSFQGNYASPVDDNSLHVGASNLVRSPQISTTTQTYTSIEMTEKSPSKQSSSSSTRSFRRLQEQNNLAVSRPIVPKGDHKSLKLPTKTYPSNNKKQNAKNAPSKSNYQRPKHRRVFCRLCNSHPEGFRGEHELRRHHDREHNKTVLRYICVEPKDGLEHPQPVFPLSQCKACSQHMKKYNAYYNAAAHLRRAHFNPKSKTRSKNNLDDDKRGGKGGGDWPDMKELKLWMKELEEPKETALPDVTNVDDTGNVLENESPRALAGSLEHYNQYPILQVADSKDSSLFAPISCDTTPAFINTDLPDMNTNLDMLGVDSYCVDSSFGDPLMEQQPVSSISSSFLVEPLLNFADPYNRSFQNMLTIS</sequence>
<feature type="compositionally biased region" description="Polar residues" evidence="1">
    <location>
        <begin position="90"/>
        <end position="106"/>
    </location>
</feature>
<feature type="region of interest" description="Disordered" evidence="1">
    <location>
        <begin position="90"/>
        <end position="123"/>
    </location>
</feature>
<proteinExistence type="predicted"/>
<dbReference type="PANTHER" id="PTHR42031">
    <property type="entry name" value="KEY LIME PATHOGENICITY PROTEIN"/>
    <property type="match status" value="1"/>
</dbReference>
<dbReference type="OrthoDB" id="5377599at2759"/>
<evidence type="ECO:0000259" key="2">
    <source>
        <dbReference type="Pfam" id="PF25438"/>
    </source>
</evidence>
<feature type="compositionally biased region" description="Polar residues" evidence="1">
    <location>
        <begin position="365"/>
        <end position="385"/>
    </location>
</feature>
<organism evidence="3 4">
    <name type="scientific">Erysiphe pulchra</name>
    <dbReference type="NCBI Taxonomy" id="225359"/>
    <lineage>
        <taxon>Eukaryota</taxon>
        <taxon>Fungi</taxon>
        <taxon>Dikarya</taxon>
        <taxon>Ascomycota</taxon>
        <taxon>Pezizomycotina</taxon>
        <taxon>Leotiomycetes</taxon>
        <taxon>Erysiphales</taxon>
        <taxon>Erysiphaceae</taxon>
        <taxon>Erysiphe</taxon>
    </lineage>
</organism>
<dbReference type="AlphaFoldDB" id="A0A2S4PTP5"/>
<feature type="compositionally biased region" description="Basic residues" evidence="1">
    <location>
        <begin position="470"/>
        <end position="479"/>
    </location>
</feature>
<feature type="compositionally biased region" description="Low complexity" evidence="1">
    <location>
        <begin position="324"/>
        <end position="333"/>
    </location>
</feature>